<reference evidence="2 3" key="1">
    <citation type="submission" date="2015-09" db="EMBL/GenBank/DDBJ databases">
        <title>Host preference determinants of Valsa canker pathogens revealed by comparative genomics.</title>
        <authorList>
            <person name="Yin Z."/>
            <person name="Huang L."/>
        </authorList>
    </citation>
    <scope>NUCLEOTIDE SEQUENCE [LARGE SCALE GENOMIC DNA]</scope>
    <source>
        <strain evidence="2 3">SXYLt</strain>
    </source>
</reference>
<organism evidence="2 3">
    <name type="scientific">Cytospora leucostoma</name>
    <dbReference type="NCBI Taxonomy" id="1230097"/>
    <lineage>
        <taxon>Eukaryota</taxon>
        <taxon>Fungi</taxon>
        <taxon>Dikarya</taxon>
        <taxon>Ascomycota</taxon>
        <taxon>Pezizomycotina</taxon>
        <taxon>Sordariomycetes</taxon>
        <taxon>Sordariomycetidae</taxon>
        <taxon>Diaporthales</taxon>
        <taxon>Cytosporaceae</taxon>
        <taxon>Cytospora</taxon>
    </lineage>
</organism>
<dbReference type="AlphaFoldDB" id="A0A423WDL6"/>
<dbReference type="InterPro" id="IPR032675">
    <property type="entry name" value="LRR_dom_sf"/>
</dbReference>
<feature type="compositionally biased region" description="Basic and acidic residues" evidence="1">
    <location>
        <begin position="1"/>
        <end position="15"/>
    </location>
</feature>
<proteinExistence type="predicted"/>
<dbReference type="EMBL" id="LKEB01000054">
    <property type="protein sequence ID" value="ROW01382.1"/>
    <property type="molecule type" value="Genomic_DNA"/>
</dbReference>
<comment type="caution">
    <text evidence="2">The sequence shown here is derived from an EMBL/GenBank/DDBJ whole genome shotgun (WGS) entry which is preliminary data.</text>
</comment>
<evidence type="ECO:0000313" key="2">
    <source>
        <dbReference type="EMBL" id="ROW01382.1"/>
    </source>
</evidence>
<dbReference type="OrthoDB" id="5235774at2759"/>
<accession>A0A423WDL6</accession>
<keyword evidence="3" id="KW-1185">Reference proteome</keyword>
<evidence type="ECO:0000313" key="3">
    <source>
        <dbReference type="Proteomes" id="UP000285146"/>
    </source>
</evidence>
<evidence type="ECO:0000256" key="1">
    <source>
        <dbReference type="SAM" id="MobiDB-lite"/>
    </source>
</evidence>
<dbReference type="InParanoid" id="A0A423WDL6"/>
<name>A0A423WDL6_9PEZI</name>
<feature type="region of interest" description="Disordered" evidence="1">
    <location>
        <begin position="1"/>
        <end position="21"/>
    </location>
</feature>
<protein>
    <recommendedName>
        <fullName evidence="4">F-box domain-containing protein</fullName>
    </recommendedName>
</protein>
<gene>
    <name evidence="2" type="ORF">VPNG_07611</name>
</gene>
<sequence>MSRIMELPKEQESHISSHSHFGDLPNEVLTMVAMEMVSQDLEDFPEPECRLSNIETSGDLRMLCLVSKRLDAVARPALYKNIIVCRSTKLVALYRTLLENKTLGRYIKHIVLDTSFATSICYYHPMILDEMAGLDRDFGPWIGRGCMRRGCMRVSREIENKLHVSLYIKILNHALNLETLSVNIPPRDYVGYELAPYSSQPFLPNIVLSQLPRLKMVRLLANSVSHHVDLALELGRLLPWSQPGQPKLERLIWVKDHVSWFDSLPSTTDGQCGDLKCFELKDSSCLPADITRICESLPSLRTLRITSNLRRTHWRIGDVVLSNAVNTPNFEHLTHSLAKMQHLQTLSLDLHYAQDISPLLGPDRFLSLAGLPDLRSLTVPFQFLIPETWIGIKFPIRCLPRSLRSLTILFDGNYHCRPASLLAEVSSDAQDDVFWFLEALAPLCSSDFRELREVTYSCGDSYGLFRTPSLICRRHRAFSMRMLAGTDEEFPDDATSRYGALVASFAERNVQLKEELRGSIHDMFK</sequence>
<dbReference type="Gene3D" id="3.80.10.10">
    <property type="entry name" value="Ribonuclease Inhibitor"/>
    <property type="match status" value="1"/>
</dbReference>
<evidence type="ECO:0008006" key="4">
    <source>
        <dbReference type="Google" id="ProtNLM"/>
    </source>
</evidence>
<dbReference type="SUPFAM" id="SSF52047">
    <property type="entry name" value="RNI-like"/>
    <property type="match status" value="1"/>
</dbReference>
<dbReference type="Proteomes" id="UP000285146">
    <property type="component" value="Unassembled WGS sequence"/>
</dbReference>